<evidence type="ECO:0000313" key="3">
    <source>
        <dbReference type="Proteomes" id="UP000631576"/>
    </source>
</evidence>
<keyword evidence="1" id="KW-0732">Signal</keyword>
<keyword evidence="3" id="KW-1185">Reference proteome</keyword>
<sequence length="143" mass="16691">MKKVKLSIFFISLIFILTGCNSNKFTIQQNWKLELPKDSNEIYHKDTGTSFHGDGTFYTVYQTDDAASVKSMADWTTNSSSTVFTDNFPAFATYCLDKLDVPSEERIDFEHCQYYYRIEKDNSELLLVYNSELKLLYIIENRL</sequence>
<name>A0ABR7G4R4_9FIRM</name>
<feature type="signal peptide" evidence="1">
    <location>
        <begin position="1"/>
        <end position="21"/>
    </location>
</feature>
<dbReference type="Proteomes" id="UP000631576">
    <property type="component" value="Unassembled WGS sequence"/>
</dbReference>
<gene>
    <name evidence="2" type="ORF">H8S40_02370</name>
</gene>
<dbReference type="PROSITE" id="PS51257">
    <property type="entry name" value="PROKAR_LIPOPROTEIN"/>
    <property type="match status" value="1"/>
</dbReference>
<evidence type="ECO:0000256" key="1">
    <source>
        <dbReference type="SAM" id="SignalP"/>
    </source>
</evidence>
<reference evidence="2 3" key="1">
    <citation type="submission" date="2020-08" db="EMBL/GenBank/DDBJ databases">
        <title>Genome public.</title>
        <authorList>
            <person name="Liu C."/>
            <person name="Sun Q."/>
        </authorList>
    </citation>
    <scope>NUCLEOTIDE SEQUENCE [LARGE SCALE GENOMIC DNA]</scope>
    <source>
        <strain evidence="2 3">NSJ-13</strain>
    </source>
</reference>
<accession>A0ABR7G4R4</accession>
<dbReference type="RefSeq" id="WP_118688335.1">
    <property type="nucleotide sequence ID" value="NZ_JACOPE010000001.1"/>
</dbReference>
<keyword evidence="2" id="KW-0449">Lipoprotein</keyword>
<comment type="caution">
    <text evidence="2">The sequence shown here is derived from an EMBL/GenBank/DDBJ whole genome shotgun (WGS) entry which is preliminary data.</text>
</comment>
<feature type="chain" id="PRO_5046934181" evidence="1">
    <location>
        <begin position="22"/>
        <end position="143"/>
    </location>
</feature>
<evidence type="ECO:0000313" key="2">
    <source>
        <dbReference type="EMBL" id="MBC5682433.1"/>
    </source>
</evidence>
<protein>
    <submittedName>
        <fullName evidence="2">Lipoprotein</fullName>
    </submittedName>
</protein>
<dbReference type="EMBL" id="JACOPE010000001">
    <property type="protein sequence ID" value="MBC5682433.1"/>
    <property type="molecule type" value="Genomic_DNA"/>
</dbReference>
<proteinExistence type="predicted"/>
<organism evidence="2 3">
    <name type="scientific">Ruminococcus hominis</name>
    <dbReference type="NCBI Taxonomy" id="2763065"/>
    <lineage>
        <taxon>Bacteria</taxon>
        <taxon>Bacillati</taxon>
        <taxon>Bacillota</taxon>
        <taxon>Clostridia</taxon>
        <taxon>Eubacteriales</taxon>
        <taxon>Oscillospiraceae</taxon>
        <taxon>Ruminococcus</taxon>
    </lineage>
</organism>